<sequence>MDDITYRNISEEKQGTKGAVSPMKMNGLPSTQLPKPSGLPGSVRGTVTSGDGKFVVTTLDDATRFDHKENEVYLAVSARTPYNRYPLPLMSLSAIQKRSSEIIYDNILQPRIDSNLGYHYGAAVSDVESGDELTITIDALPQTARHEGYETAFFEMPEMTLKL</sequence>
<dbReference type="Pfam" id="PF24041">
    <property type="entry name" value="DUF7350"/>
    <property type="match status" value="1"/>
</dbReference>
<dbReference type="InterPro" id="IPR055774">
    <property type="entry name" value="DUF7350"/>
</dbReference>
<dbReference type="AlphaFoldDB" id="A0A1H3LGS8"/>
<gene>
    <name evidence="3" type="ORF">SAMN05216564_10771</name>
</gene>
<accession>A0A1H3LGS8</accession>
<evidence type="ECO:0000313" key="4">
    <source>
        <dbReference type="Proteomes" id="UP000199079"/>
    </source>
</evidence>
<protein>
    <recommendedName>
        <fullName evidence="2">DUF7350 domain-containing protein</fullName>
    </recommendedName>
</protein>
<organism evidence="3 4">
    <name type="scientific">Halopenitus persicus</name>
    <dbReference type="NCBI Taxonomy" id="1048396"/>
    <lineage>
        <taxon>Archaea</taxon>
        <taxon>Methanobacteriati</taxon>
        <taxon>Methanobacteriota</taxon>
        <taxon>Stenosarchaea group</taxon>
        <taxon>Halobacteria</taxon>
        <taxon>Halobacteriales</taxon>
        <taxon>Haloferacaceae</taxon>
        <taxon>Halopenitus</taxon>
    </lineage>
</organism>
<proteinExistence type="predicted"/>
<evidence type="ECO:0000256" key="1">
    <source>
        <dbReference type="SAM" id="MobiDB-lite"/>
    </source>
</evidence>
<dbReference type="EMBL" id="FNPC01000007">
    <property type="protein sequence ID" value="SDY63359.1"/>
    <property type="molecule type" value="Genomic_DNA"/>
</dbReference>
<feature type="region of interest" description="Disordered" evidence="1">
    <location>
        <begin position="1"/>
        <end position="39"/>
    </location>
</feature>
<name>A0A1H3LGS8_9EURY</name>
<reference evidence="4" key="1">
    <citation type="submission" date="2016-10" db="EMBL/GenBank/DDBJ databases">
        <authorList>
            <person name="Varghese N."/>
            <person name="Submissions S."/>
        </authorList>
    </citation>
    <scope>NUCLEOTIDE SEQUENCE [LARGE SCALE GENOMIC DNA]</scope>
    <source>
        <strain evidence="4">DC30,IBRC 10041,KCTC 4046</strain>
    </source>
</reference>
<keyword evidence="4" id="KW-1185">Reference proteome</keyword>
<evidence type="ECO:0000259" key="2">
    <source>
        <dbReference type="Pfam" id="PF24041"/>
    </source>
</evidence>
<dbReference type="Proteomes" id="UP000199079">
    <property type="component" value="Unassembled WGS sequence"/>
</dbReference>
<feature type="domain" description="DUF7350" evidence="2">
    <location>
        <begin position="39"/>
        <end position="161"/>
    </location>
</feature>
<evidence type="ECO:0000313" key="3">
    <source>
        <dbReference type="EMBL" id="SDY63359.1"/>
    </source>
</evidence>